<dbReference type="InterPro" id="IPR036397">
    <property type="entry name" value="RNaseH_sf"/>
</dbReference>
<dbReference type="InterPro" id="IPR001584">
    <property type="entry name" value="Integrase_cat-core"/>
</dbReference>
<keyword evidence="3" id="KW-1185">Reference proteome</keyword>
<dbReference type="SUPFAM" id="SSF53098">
    <property type="entry name" value="Ribonuclease H-like"/>
    <property type="match status" value="1"/>
</dbReference>
<organism evidence="2 3">
    <name type="scientific">Punica granatum</name>
    <name type="common">Pomegranate</name>
    <dbReference type="NCBI Taxonomy" id="22663"/>
    <lineage>
        <taxon>Eukaryota</taxon>
        <taxon>Viridiplantae</taxon>
        <taxon>Streptophyta</taxon>
        <taxon>Embryophyta</taxon>
        <taxon>Tracheophyta</taxon>
        <taxon>Spermatophyta</taxon>
        <taxon>Magnoliopsida</taxon>
        <taxon>eudicotyledons</taxon>
        <taxon>Gunneridae</taxon>
        <taxon>Pentapetalae</taxon>
        <taxon>rosids</taxon>
        <taxon>malvids</taxon>
        <taxon>Myrtales</taxon>
        <taxon>Lythraceae</taxon>
        <taxon>Punica</taxon>
    </lineage>
</organism>
<gene>
    <name evidence="2" type="ORF">CRG98_029152</name>
</gene>
<dbReference type="PANTHER" id="PTHR45835:SF99">
    <property type="entry name" value="CHROMO DOMAIN-CONTAINING PROTEIN-RELATED"/>
    <property type="match status" value="1"/>
</dbReference>
<dbReference type="STRING" id="22663.A0A2I0J2K5"/>
<sequence>MDFVSRLPRSRRGHDSIWVIVDRLTKSAHFLRVKTTFGADQLAQLFIKEIVRLHGVPVSIVSDRGSYFTSKYWNSFVTALGMKLNLTTAFHPESDGQSERTIQTLEDMLRACIIEFQGSWDDYLTLIEFAYNNSYQSSIGMTLYESLYGRACRTPLC</sequence>
<dbReference type="PROSITE" id="PS50994">
    <property type="entry name" value="INTEGRASE"/>
    <property type="match status" value="1"/>
</dbReference>
<dbReference type="GO" id="GO:0003676">
    <property type="term" value="F:nucleic acid binding"/>
    <property type="evidence" value="ECO:0007669"/>
    <property type="project" value="InterPro"/>
</dbReference>
<dbReference type="AlphaFoldDB" id="A0A2I0J2K5"/>
<proteinExistence type="predicted"/>
<feature type="domain" description="Integrase catalytic" evidence="1">
    <location>
        <begin position="1"/>
        <end position="151"/>
    </location>
</feature>
<evidence type="ECO:0000313" key="2">
    <source>
        <dbReference type="EMBL" id="PKI50469.1"/>
    </source>
</evidence>
<dbReference type="EMBL" id="PGOL01002114">
    <property type="protein sequence ID" value="PKI50469.1"/>
    <property type="molecule type" value="Genomic_DNA"/>
</dbReference>
<protein>
    <recommendedName>
        <fullName evidence="1">Integrase catalytic domain-containing protein</fullName>
    </recommendedName>
</protein>
<evidence type="ECO:0000313" key="3">
    <source>
        <dbReference type="Proteomes" id="UP000233551"/>
    </source>
</evidence>
<dbReference type="PANTHER" id="PTHR45835">
    <property type="entry name" value="YALI0A06105P"/>
    <property type="match status" value="1"/>
</dbReference>
<reference evidence="2 3" key="1">
    <citation type="submission" date="2017-11" db="EMBL/GenBank/DDBJ databases">
        <title>De-novo sequencing of pomegranate (Punica granatum L.) genome.</title>
        <authorList>
            <person name="Akparov Z."/>
            <person name="Amiraslanov A."/>
            <person name="Hajiyeva S."/>
            <person name="Abbasov M."/>
            <person name="Kaur K."/>
            <person name="Hamwieh A."/>
            <person name="Solovyev V."/>
            <person name="Salamov A."/>
            <person name="Braich B."/>
            <person name="Kosarev P."/>
            <person name="Mahmoud A."/>
            <person name="Hajiyev E."/>
            <person name="Babayeva S."/>
            <person name="Izzatullayeva V."/>
            <person name="Mammadov A."/>
            <person name="Mammadov A."/>
            <person name="Sharifova S."/>
            <person name="Ojaghi J."/>
            <person name="Eynullazada K."/>
            <person name="Bayramov B."/>
            <person name="Abdulazimova A."/>
            <person name="Shahmuradov I."/>
        </authorList>
    </citation>
    <scope>NUCLEOTIDE SEQUENCE [LARGE SCALE GENOMIC DNA]</scope>
    <source>
        <strain evidence="3">cv. AG2017</strain>
        <tissue evidence="2">Leaf</tissue>
    </source>
</reference>
<dbReference type="GO" id="GO:0015074">
    <property type="term" value="P:DNA integration"/>
    <property type="evidence" value="ECO:0007669"/>
    <property type="project" value="InterPro"/>
</dbReference>
<dbReference type="Gene3D" id="3.30.420.10">
    <property type="entry name" value="Ribonuclease H-like superfamily/Ribonuclease H"/>
    <property type="match status" value="1"/>
</dbReference>
<name>A0A2I0J2K5_PUNGR</name>
<dbReference type="InterPro" id="IPR012337">
    <property type="entry name" value="RNaseH-like_sf"/>
</dbReference>
<comment type="caution">
    <text evidence="2">The sequence shown here is derived from an EMBL/GenBank/DDBJ whole genome shotgun (WGS) entry which is preliminary data.</text>
</comment>
<evidence type="ECO:0000259" key="1">
    <source>
        <dbReference type="PROSITE" id="PS50994"/>
    </source>
</evidence>
<dbReference type="Proteomes" id="UP000233551">
    <property type="component" value="Unassembled WGS sequence"/>
</dbReference>
<accession>A0A2I0J2K5</accession>